<dbReference type="RefSeq" id="WP_091086822.1">
    <property type="nucleotide sequence ID" value="NZ_FMHT01000003.1"/>
</dbReference>
<dbReference type="AlphaFoldDB" id="A0A1C6STV4"/>
<evidence type="ECO:0000313" key="2">
    <source>
        <dbReference type="Proteomes" id="UP000199699"/>
    </source>
</evidence>
<dbReference type="STRING" id="145857.GA0070616_4600"/>
<reference evidence="1 2" key="1">
    <citation type="submission" date="2016-06" db="EMBL/GenBank/DDBJ databases">
        <authorList>
            <person name="Kjaerup R.B."/>
            <person name="Dalgaard T.S."/>
            <person name="Juul-Madsen H.R."/>
        </authorList>
    </citation>
    <scope>NUCLEOTIDE SEQUENCE [LARGE SCALE GENOMIC DNA]</scope>
    <source>
        <strain evidence="1 2">DSM 43818</strain>
    </source>
</reference>
<dbReference type="EMBL" id="FMHT01000003">
    <property type="protein sequence ID" value="SCL32961.1"/>
    <property type="molecule type" value="Genomic_DNA"/>
</dbReference>
<dbReference type="Proteomes" id="UP000199699">
    <property type="component" value="Unassembled WGS sequence"/>
</dbReference>
<name>A0A1C6STV4_9ACTN</name>
<accession>A0A1C6STV4</accession>
<proteinExistence type="predicted"/>
<organism evidence="1 2">
    <name type="scientific">Micromonospora nigra</name>
    <dbReference type="NCBI Taxonomy" id="145857"/>
    <lineage>
        <taxon>Bacteria</taxon>
        <taxon>Bacillati</taxon>
        <taxon>Actinomycetota</taxon>
        <taxon>Actinomycetes</taxon>
        <taxon>Micromonosporales</taxon>
        <taxon>Micromonosporaceae</taxon>
        <taxon>Micromonospora</taxon>
    </lineage>
</organism>
<gene>
    <name evidence="1" type="ORF">GA0070616_4600</name>
</gene>
<protein>
    <submittedName>
        <fullName evidence="1">Uncharacterized protein</fullName>
    </submittedName>
</protein>
<evidence type="ECO:0000313" key="1">
    <source>
        <dbReference type="EMBL" id="SCL32961.1"/>
    </source>
</evidence>
<sequence>MSYVSNHEDTITTDAAEFAIAQRNIGFADNDGRWIVSQLPDLYWSPIGVLRQRRPGAFLGAFDTREVAEAAISAAQPLPEQDAMVPSMGRVSC</sequence>
<keyword evidence="2" id="KW-1185">Reference proteome</keyword>